<feature type="domain" description="Late embryogenesis abundant protein LEA-2 subgroup" evidence="3">
    <location>
        <begin position="100"/>
        <end position="202"/>
    </location>
</feature>
<protein>
    <recommendedName>
        <fullName evidence="3">Late embryogenesis abundant protein LEA-2 subgroup domain-containing protein</fullName>
    </recommendedName>
</protein>
<proteinExistence type="predicted"/>
<comment type="caution">
    <text evidence="4">The sequence shown here is derived from an EMBL/GenBank/DDBJ whole genome shotgun (WGS) entry which is preliminary data.</text>
</comment>
<dbReference type="Proteomes" id="UP000811609">
    <property type="component" value="Chromosome 3"/>
</dbReference>
<dbReference type="PANTHER" id="PTHR31852">
    <property type="entry name" value="LATE EMBRYOGENESIS ABUNDANT (LEA) HYDROXYPROLINE-RICH GLYCOPROTEIN FAMILY"/>
    <property type="match status" value="1"/>
</dbReference>
<dbReference type="AlphaFoldDB" id="A0A8T1R4V4"/>
<evidence type="ECO:0000259" key="3">
    <source>
        <dbReference type="Pfam" id="PF03168"/>
    </source>
</evidence>
<gene>
    <name evidence="4" type="ORF">CIPAW_03G154100</name>
    <name evidence="5" type="ORF">I3842_03G147100</name>
</gene>
<feature type="transmembrane region" description="Helical" evidence="2">
    <location>
        <begin position="42"/>
        <end position="65"/>
    </location>
</feature>
<dbReference type="InterPro" id="IPR055301">
    <property type="entry name" value="Lea14-like_2"/>
</dbReference>
<evidence type="ECO:0000256" key="1">
    <source>
        <dbReference type="SAM" id="MobiDB-lite"/>
    </source>
</evidence>
<reference evidence="4" key="1">
    <citation type="submission" date="2020-12" db="EMBL/GenBank/DDBJ databases">
        <title>WGS assembly of Carya illinoinensis cv. Pawnee.</title>
        <authorList>
            <person name="Platts A."/>
            <person name="Shu S."/>
            <person name="Wright S."/>
            <person name="Barry K."/>
            <person name="Edger P."/>
            <person name="Pires J.C."/>
            <person name="Schmutz J."/>
        </authorList>
    </citation>
    <scope>NUCLEOTIDE SEQUENCE</scope>
    <source>
        <tissue evidence="4">Leaf</tissue>
    </source>
</reference>
<keyword evidence="2" id="KW-0472">Membrane</keyword>
<keyword evidence="6" id="KW-1185">Reference proteome</keyword>
<feature type="region of interest" description="Disordered" evidence="1">
    <location>
        <begin position="1"/>
        <end position="32"/>
    </location>
</feature>
<organism evidence="4 6">
    <name type="scientific">Carya illinoinensis</name>
    <name type="common">Pecan</name>
    <dbReference type="NCBI Taxonomy" id="32201"/>
    <lineage>
        <taxon>Eukaryota</taxon>
        <taxon>Viridiplantae</taxon>
        <taxon>Streptophyta</taxon>
        <taxon>Embryophyta</taxon>
        <taxon>Tracheophyta</taxon>
        <taxon>Spermatophyta</taxon>
        <taxon>Magnoliopsida</taxon>
        <taxon>eudicotyledons</taxon>
        <taxon>Gunneridae</taxon>
        <taxon>Pentapetalae</taxon>
        <taxon>rosids</taxon>
        <taxon>fabids</taxon>
        <taxon>Fagales</taxon>
        <taxon>Juglandaceae</taxon>
        <taxon>Carya</taxon>
    </lineage>
</organism>
<keyword evidence="2" id="KW-0812">Transmembrane</keyword>
<dbReference type="Pfam" id="PF03168">
    <property type="entry name" value="LEA_2"/>
    <property type="match status" value="1"/>
</dbReference>
<dbReference type="InterPro" id="IPR004864">
    <property type="entry name" value="LEA_2"/>
</dbReference>
<sequence>MAEKVNQQAYPSAPTHKQPSRDEESATLQSDQELRKKKRIKLGIYIAAFIVFQVIVITAFSLTVMRVKTPKVRLGTVTLQDVKTGNQTSPLFDISFTTQVRIKNNNFGPYKYESTNAMFTYQGVTVGQVSIPKGKAGFRSTKTVTVTVSVNSNALPMSTTSSTLGSELGAGVLTLNSHAKLSGKVELMFVMKKKKAAKMNCTMPIHLSTKVVQLNCD</sequence>
<name>A0A8T1R4V4_CARIL</name>
<evidence type="ECO:0000313" key="6">
    <source>
        <dbReference type="Proteomes" id="UP000811609"/>
    </source>
</evidence>
<evidence type="ECO:0000313" key="5">
    <source>
        <dbReference type="EMBL" id="KAG6722150.1"/>
    </source>
</evidence>
<feature type="compositionally biased region" description="Polar residues" evidence="1">
    <location>
        <begin position="1"/>
        <end position="10"/>
    </location>
</feature>
<dbReference type="EMBL" id="CM031827">
    <property type="protein sequence ID" value="KAG6722150.1"/>
    <property type="molecule type" value="Genomic_DNA"/>
</dbReference>
<accession>A0A8T1R4V4</accession>
<dbReference type="Proteomes" id="UP000811246">
    <property type="component" value="Chromosome 3"/>
</dbReference>
<reference evidence="5" key="2">
    <citation type="submission" date="2021-01" db="EMBL/GenBank/DDBJ databases">
        <authorList>
            <person name="Lovell J.T."/>
            <person name="Bentley N."/>
            <person name="Bhattarai G."/>
            <person name="Jenkins J.W."/>
            <person name="Sreedasyam A."/>
            <person name="Alarcon Y."/>
            <person name="Bock C."/>
            <person name="Boston L."/>
            <person name="Carlson J."/>
            <person name="Cervantes K."/>
            <person name="Clermont K."/>
            <person name="Krom N."/>
            <person name="Kubenka K."/>
            <person name="Mamidi S."/>
            <person name="Mattison C."/>
            <person name="Monteros M."/>
            <person name="Pisani C."/>
            <person name="Plott C."/>
            <person name="Rajasekar S."/>
            <person name="Rhein H.S."/>
            <person name="Rohla C."/>
            <person name="Song M."/>
            <person name="Hilaire R.S."/>
            <person name="Shu S."/>
            <person name="Wells L."/>
            <person name="Wang X."/>
            <person name="Webber J."/>
            <person name="Heerema R.J."/>
            <person name="Klein P."/>
            <person name="Conner P."/>
            <person name="Grauke L."/>
            <person name="Grimwood J."/>
            <person name="Schmutz J."/>
            <person name="Randall J.J."/>
        </authorList>
    </citation>
    <scope>NUCLEOTIDE SEQUENCE</scope>
    <source>
        <tissue evidence="5">Leaf</tissue>
    </source>
</reference>
<evidence type="ECO:0000256" key="2">
    <source>
        <dbReference type="SAM" id="Phobius"/>
    </source>
</evidence>
<keyword evidence="2" id="KW-1133">Transmembrane helix</keyword>
<dbReference type="EMBL" id="CM031811">
    <property type="protein sequence ID" value="KAG6661152.1"/>
    <property type="molecule type" value="Genomic_DNA"/>
</dbReference>
<evidence type="ECO:0000313" key="4">
    <source>
        <dbReference type="EMBL" id="KAG6661152.1"/>
    </source>
</evidence>